<dbReference type="InterPro" id="IPR039425">
    <property type="entry name" value="RNA_pol_sigma-70-like"/>
</dbReference>
<keyword evidence="4" id="KW-0804">Transcription</keyword>
<dbReference type="NCBIfam" id="TIGR02937">
    <property type="entry name" value="sigma70-ECF"/>
    <property type="match status" value="1"/>
</dbReference>
<reference evidence="7 8" key="1">
    <citation type="submission" date="2016-10" db="EMBL/GenBank/DDBJ databases">
        <authorList>
            <person name="de Groot N.N."/>
        </authorList>
    </citation>
    <scope>NUCLEOTIDE SEQUENCE [LARGE SCALE GENOMIC DNA]</scope>
    <source>
        <strain evidence="7 8">CGMCC 1.7005</strain>
    </source>
</reference>
<evidence type="ECO:0000256" key="1">
    <source>
        <dbReference type="ARBA" id="ARBA00010641"/>
    </source>
</evidence>
<dbReference type="InterPro" id="IPR007627">
    <property type="entry name" value="RNA_pol_sigma70_r2"/>
</dbReference>
<evidence type="ECO:0000313" key="7">
    <source>
        <dbReference type="EMBL" id="SFT53750.1"/>
    </source>
</evidence>
<dbReference type="EMBL" id="FPAS01000001">
    <property type="protein sequence ID" value="SFT53750.1"/>
    <property type="molecule type" value="Genomic_DNA"/>
</dbReference>
<evidence type="ECO:0000256" key="4">
    <source>
        <dbReference type="ARBA" id="ARBA00023163"/>
    </source>
</evidence>
<dbReference type="AlphaFoldDB" id="A0A1I6YTG3"/>
<dbReference type="PANTHER" id="PTHR43133">
    <property type="entry name" value="RNA POLYMERASE ECF-TYPE SIGMA FACTO"/>
    <property type="match status" value="1"/>
</dbReference>
<evidence type="ECO:0000313" key="8">
    <source>
        <dbReference type="Proteomes" id="UP000236454"/>
    </source>
</evidence>
<dbReference type="InterPro" id="IPR013324">
    <property type="entry name" value="RNA_pol_sigma_r3/r4-like"/>
</dbReference>
<dbReference type="STRING" id="477690.SAMN05216474_1162"/>
<dbReference type="Pfam" id="PF08281">
    <property type="entry name" value="Sigma70_r4_2"/>
    <property type="match status" value="1"/>
</dbReference>
<accession>A0A1I6YTG3</accession>
<comment type="similarity">
    <text evidence="1">Belongs to the sigma-70 factor family. ECF subfamily.</text>
</comment>
<dbReference type="InterPro" id="IPR036388">
    <property type="entry name" value="WH-like_DNA-bd_sf"/>
</dbReference>
<dbReference type="GO" id="GO:0003677">
    <property type="term" value="F:DNA binding"/>
    <property type="evidence" value="ECO:0007669"/>
    <property type="project" value="InterPro"/>
</dbReference>
<dbReference type="Pfam" id="PF04542">
    <property type="entry name" value="Sigma70_r2"/>
    <property type="match status" value="1"/>
</dbReference>
<protein>
    <submittedName>
        <fullName evidence="7">RNA polymerase sigma-70 factor, ECF subfamily</fullName>
    </submittedName>
</protein>
<evidence type="ECO:0000256" key="2">
    <source>
        <dbReference type="ARBA" id="ARBA00023015"/>
    </source>
</evidence>
<dbReference type="SUPFAM" id="SSF88946">
    <property type="entry name" value="Sigma2 domain of RNA polymerase sigma factors"/>
    <property type="match status" value="1"/>
</dbReference>
<keyword evidence="8" id="KW-1185">Reference proteome</keyword>
<keyword evidence="3" id="KW-0731">Sigma factor</keyword>
<dbReference type="InterPro" id="IPR013249">
    <property type="entry name" value="RNA_pol_sigma70_r4_t2"/>
</dbReference>
<keyword evidence="2" id="KW-0805">Transcription regulation</keyword>
<dbReference type="GO" id="GO:0006352">
    <property type="term" value="P:DNA-templated transcription initiation"/>
    <property type="evidence" value="ECO:0007669"/>
    <property type="project" value="InterPro"/>
</dbReference>
<dbReference type="RefSeq" id="WP_090247367.1">
    <property type="nucleotide sequence ID" value="NZ_FPAS01000001.1"/>
</dbReference>
<dbReference type="OrthoDB" id="1160671at2"/>
<evidence type="ECO:0000256" key="3">
    <source>
        <dbReference type="ARBA" id="ARBA00023082"/>
    </source>
</evidence>
<dbReference type="GO" id="GO:0016987">
    <property type="term" value="F:sigma factor activity"/>
    <property type="evidence" value="ECO:0007669"/>
    <property type="project" value="UniProtKB-KW"/>
</dbReference>
<evidence type="ECO:0000259" key="6">
    <source>
        <dbReference type="Pfam" id="PF08281"/>
    </source>
</evidence>
<name>A0A1I6YTG3_9FLAO</name>
<dbReference type="Gene3D" id="1.10.1740.10">
    <property type="match status" value="1"/>
</dbReference>
<dbReference type="Gene3D" id="1.10.10.10">
    <property type="entry name" value="Winged helix-like DNA-binding domain superfamily/Winged helix DNA-binding domain"/>
    <property type="match status" value="1"/>
</dbReference>
<evidence type="ECO:0000259" key="5">
    <source>
        <dbReference type="Pfam" id="PF04542"/>
    </source>
</evidence>
<gene>
    <name evidence="7" type="ORF">SAMN05216474_1162</name>
</gene>
<dbReference type="InterPro" id="IPR014284">
    <property type="entry name" value="RNA_pol_sigma-70_dom"/>
</dbReference>
<feature type="domain" description="RNA polymerase sigma-70 region 2" evidence="5">
    <location>
        <begin position="33"/>
        <end position="100"/>
    </location>
</feature>
<feature type="domain" description="RNA polymerase sigma factor 70 region 4 type 2" evidence="6">
    <location>
        <begin position="134"/>
        <end position="185"/>
    </location>
</feature>
<dbReference type="PANTHER" id="PTHR43133:SF46">
    <property type="entry name" value="RNA POLYMERASE SIGMA-70 FACTOR ECF SUBFAMILY"/>
    <property type="match status" value="1"/>
</dbReference>
<proteinExistence type="inferred from homology"/>
<sequence length="202" mass="23729">MLNKIKGINNYMHIDTELLIACAKNDRKAQKKLYEACYVFLMPKCLQYHKNEEDARAIFNKGFYKILKNLSKIDLEEVMFAAWSKRIMANTLIDDYRKNKNYKTNINIKENDQELDYHASSSSNDALNAFGQKDIMQLLEYLKPAAKQVFLMYVVEGYNHREIAEMLNMSEGTSKWHLSTARKELKERLEKLTEAELRTKVI</sequence>
<organism evidence="7 8">
    <name type="scientific">Lishizhenia tianjinensis</name>
    <dbReference type="NCBI Taxonomy" id="477690"/>
    <lineage>
        <taxon>Bacteria</taxon>
        <taxon>Pseudomonadati</taxon>
        <taxon>Bacteroidota</taxon>
        <taxon>Flavobacteriia</taxon>
        <taxon>Flavobacteriales</taxon>
        <taxon>Crocinitomicaceae</taxon>
        <taxon>Lishizhenia</taxon>
    </lineage>
</organism>
<dbReference type="Proteomes" id="UP000236454">
    <property type="component" value="Unassembled WGS sequence"/>
</dbReference>
<dbReference type="InterPro" id="IPR013325">
    <property type="entry name" value="RNA_pol_sigma_r2"/>
</dbReference>
<dbReference type="SUPFAM" id="SSF88659">
    <property type="entry name" value="Sigma3 and sigma4 domains of RNA polymerase sigma factors"/>
    <property type="match status" value="1"/>
</dbReference>